<dbReference type="OrthoDB" id="3271131at2759"/>
<feature type="region of interest" description="Disordered" evidence="1">
    <location>
        <begin position="78"/>
        <end position="98"/>
    </location>
</feature>
<proteinExistence type="predicted"/>
<protein>
    <submittedName>
        <fullName evidence="2">Uncharacterized protein</fullName>
    </submittedName>
</protein>
<dbReference type="Proteomes" id="UP000054538">
    <property type="component" value="Unassembled WGS sequence"/>
</dbReference>
<name>A0A0D0DRV5_9AGAM</name>
<feature type="compositionally biased region" description="Basic and acidic residues" evidence="1">
    <location>
        <begin position="43"/>
        <end position="61"/>
    </location>
</feature>
<gene>
    <name evidence="2" type="ORF">PAXRUDRAFT_669987</name>
</gene>
<organism evidence="2 3">
    <name type="scientific">Paxillus rubicundulus Ve08.2h10</name>
    <dbReference type="NCBI Taxonomy" id="930991"/>
    <lineage>
        <taxon>Eukaryota</taxon>
        <taxon>Fungi</taxon>
        <taxon>Dikarya</taxon>
        <taxon>Basidiomycota</taxon>
        <taxon>Agaricomycotina</taxon>
        <taxon>Agaricomycetes</taxon>
        <taxon>Agaricomycetidae</taxon>
        <taxon>Boletales</taxon>
        <taxon>Paxilineae</taxon>
        <taxon>Paxillaceae</taxon>
        <taxon>Paxillus</taxon>
    </lineage>
</organism>
<keyword evidence="3" id="KW-1185">Reference proteome</keyword>
<dbReference type="InParanoid" id="A0A0D0DRV5"/>
<dbReference type="AlphaFoldDB" id="A0A0D0DRV5"/>
<evidence type="ECO:0000313" key="2">
    <source>
        <dbReference type="EMBL" id="KIK90636.1"/>
    </source>
</evidence>
<reference evidence="3" key="2">
    <citation type="submission" date="2015-01" db="EMBL/GenBank/DDBJ databases">
        <title>Evolutionary Origins and Diversification of the Mycorrhizal Mutualists.</title>
        <authorList>
            <consortium name="DOE Joint Genome Institute"/>
            <consortium name="Mycorrhizal Genomics Consortium"/>
            <person name="Kohler A."/>
            <person name="Kuo A."/>
            <person name="Nagy L.G."/>
            <person name="Floudas D."/>
            <person name="Copeland A."/>
            <person name="Barry K.W."/>
            <person name="Cichocki N."/>
            <person name="Veneault-Fourrey C."/>
            <person name="LaButti K."/>
            <person name="Lindquist E.A."/>
            <person name="Lipzen A."/>
            <person name="Lundell T."/>
            <person name="Morin E."/>
            <person name="Murat C."/>
            <person name="Riley R."/>
            <person name="Ohm R."/>
            <person name="Sun H."/>
            <person name="Tunlid A."/>
            <person name="Henrissat B."/>
            <person name="Grigoriev I.V."/>
            <person name="Hibbett D.S."/>
            <person name="Martin F."/>
        </authorList>
    </citation>
    <scope>NUCLEOTIDE SEQUENCE [LARGE SCALE GENOMIC DNA]</scope>
    <source>
        <strain evidence="3">Ve08.2h10</strain>
    </source>
</reference>
<dbReference type="HOGENOM" id="CLU_012413_0_0_1"/>
<evidence type="ECO:0000256" key="1">
    <source>
        <dbReference type="SAM" id="MobiDB-lite"/>
    </source>
</evidence>
<reference evidence="2 3" key="1">
    <citation type="submission" date="2014-04" db="EMBL/GenBank/DDBJ databases">
        <authorList>
            <consortium name="DOE Joint Genome Institute"/>
            <person name="Kuo A."/>
            <person name="Kohler A."/>
            <person name="Jargeat P."/>
            <person name="Nagy L.G."/>
            <person name="Floudas D."/>
            <person name="Copeland A."/>
            <person name="Barry K.W."/>
            <person name="Cichocki N."/>
            <person name="Veneault-Fourrey C."/>
            <person name="LaButti K."/>
            <person name="Lindquist E.A."/>
            <person name="Lipzen A."/>
            <person name="Lundell T."/>
            <person name="Morin E."/>
            <person name="Murat C."/>
            <person name="Sun H."/>
            <person name="Tunlid A."/>
            <person name="Henrissat B."/>
            <person name="Grigoriev I.V."/>
            <person name="Hibbett D.S."/>
            <person name="Martin F."/>
            <person name="Nordberg H.P."/>
            <person name="Cantor M.N."/>
            <person name="Hua S.X."/>
        </authorList>
    </citation>
    <scope>NUCLEOTIDE SEQUENCE [LARGE SCALE GENOMIC DNA]</scope>
    <source>
        <strain evidence="2 3">Ve08.2h10</strain>
    </source>
</reference>
<feature type="region of interest" description="Disordered" evidence="1">
    <location>
        <begin position="1"/>
        <end position="62"/>
    </location>
</feature>
<feature type="compositionally biased region" description="Basic residues" evidence="1">
    <location>
        <begin position="396"/>
        <end position="407"/>
    </location>
</feature>
<sequence length="565" mass="61940">MTSVAPSASKQYAMPGVWSFNHRVGGGYSSDPESEAETNGPSDDTRALQEMDLSSRQETVEYRPNPWSIAKINAVSRASLPRLTQDKPRARTPPKPPTKRIMEALKKQAARNARPIQHKVARDVGEGKAPRVSFVPLQSRGIPEEKLPCEDSRMVSRNPMSAPRNKACVRPAEPWNRRSLRAAAPIQFSKVPQQQKSTHISTSAQSVQSENNGTLPFMFRHIFGTREPYPHHLVTQSSPVRPSCIAGSGRDLPMYPRSSPGLLSPVSAHEFGGTYVRPSLLPSLASVIATNSQAAKVVNKYTHHTRLSSTMADSPRCTGATAMPRWLSAALSQENDPPSAPVPEADRKRLPSPMLAPRSKKPRPDAPRDLAPATPSAYTFGVDDDPDSKWSTLPQARRRVSTAKRGVKQSGGFRLPIPGLRKGNESRPVPDVRQRVITYLPPPMTANKSELVNDTTLTPTNDDHKLTGTAGDLLPTDPTRRHRCDAGIGELASKGDPAEEEDAEIPTMDSDGVTLVNDDDAEPVFAFDVDDVCARYPTTRAYMKEERRLWKQLGCILELASCRGL</sequence>
<dbReference type="STRING" id="930991.A0A0D0DRV5"/>
<feature type="region of interest" description="Disordered" evidence="1">
    <location>
        <begin position="458"/>
        <end position="479"/>
    </location>
</feature>
<accession>A0A0D0DRV5</accession>
<dbReference type="EMBL" id="KN825490">
    <property type="protein sequence ID" value="KIK90636.1"/>
    <property type="molecule type" value="Genomic_DNA"/>
</dbReference>
<feature type="region of interest" description="Disordered" evidence="1">
    <location>
        <begin position="331"/>
        <end position="428"/>
    </location>
</feature>
<evidence type="ECO:0000313" key="3">
    <source>
        <dbReference type="Proteomes" id="UP000054538"/>
    </source>
</evidence>
<feature type="compositionally biased region" description="Polar residues" evidence="1">
    <location>
        <begin position="1"/>
        <end position="10"/>
    </location>
</feature>